<feature type="domain" description="Protein arginine N-methyltransferase" evidence="20">
    <location>
        <begin position="364"/>
        <end position="518"/>
    </location>
</feature>
<dbReference type="GO" id="GO:0042054">
    <property type="term" value="F:histone methyltransferase activity"/>
    <property type="evidence" value="ECO:0007669"/>
    <property type="project" value="TreeGrafter"/>
</dbReference>
<evidence type="ECO:0000256" key="13">
    <source>
        <dbReference type="ARBA" id="ARBA00047384"/>
    </source>
</evidence>
<evidence type="ECO:0000256" key="3">
    <source>
        <dbReference type="ARBA" id="ARBA00011925"/>
    </source>
</evidence>
<proteinExistence type="predicted"/>
<dbReference type="SUPFAM" id="SSF57667">
    <property type="entry name" value="beta-beta-alpha zinc fingers"/>
    <property type="match status" value="1"/>
</dbReference>
<evidence type="ECO:0000313" key="21">
    <source>
        <dbReference type="EMBL" id="KAJ8035914.1"/>
    </source>
</evidence>
<feature type="domain" description="Methyltransferase" evidence="18">
    <location>
        <begin position="258"/>
        <end position="333"/>
    </location>
</feature>
<keyword evidence="16" id="KW-0175">Coiled coil</keyword>
<evidence type="ECO:0000256" key="16">
    <source>
        <dbReference type="SAM" id="Coils"/>
    </source>
</evidence>
<dbReference type="GO" id="GO:0032259">
    <property type="term" value="P:methylation"/>
    <property type="evidence" value="ECO:0007669"/>
    <property type="project" value="UniProtKB-KW"/>
</dbReference>
<dbReference type="GO" id="GO:0035242">
    <property type="term" value="F:protein-arginine omega-N asymmetric methyltransferase activity"/>
    <property type="evidence" value="ECO:0007669"/>
    <property type="project" value="UniProtKB-EC"/>
</dbReference>
<name>A0A9Q1C0I3_HOLLE</name>
<protein>
    <recommendedName>
        <fullName evidence="3">type I protein arginine methyltransferase</fullName>
        <ecNumber evidence="3">2.1.1.319</ecNumber>
    </recommendedName>
</protein>
<evidence type="ECO:0000313" key="22">
    <source>
        <dbReference type="Proteomes" id="UP001152320"/>
    </source>
</evidence>
<dbReference type="GO" id="GO:0005829">
    <property type="term" value="C:cytosol"/>
    <property type="evidence" value="ECO:0007669"/>
    <property type="project" value="UniProtKB-SubCell"/>
</dbReference>
<dbReference type="SUPFAM" id="SSF53335">
    <property type="entry name" value="S-adenosyl-L-methionine-dependent methyltransferases"/>
    <property type="match status" value="1"/>
</dbReference>
<keyword evidence="4" id="KW-0963">Cytoplasm</keyword>
<dbReference type="FunFam" id="2.70.160.11:FF:000001">
    <property type="entry name" value="Blast:Protein arginine N-methyltransferase 1"/>
    <property type="match status" value="1"/>
</dbReference>
<dbReference type="Proteomes" id="UP001152320">
    <property type="component" value="Chromosome 9"/>
</dbReference>
<feature type="compositionally biased region" description="Acidic residues" evidence="17">
    <location>
        <begin position="14"/>
        <end position="32"/>
    </location>
</feature>
<comment type="subcellular location">
    <subcellularLocation>
        <location evidence="2">Cytoplasm</location>
        <location evidence="2">Cytosol</location>
    </subcellularLocation>
    <subcellularLocation>
        <location evidence="1">Nucleus</location>
    </subcellularLocation>
</comment>
<evidence type="ECO:0000256" key="11">
    <source>
        <dbReference type="ARBA" id="ARBA00022833"/>
    </source>
</evidence>
<feature type="domain" description="Protein arginine N-methyltransferase 3-like C2H2 zinc finger" evidence="19">
    <location>
        <begin position="72"/>
        <end position="118"/>
    </location>
</feature>
<dbReference type="PANTHER" id="PTHR11006:SF53">
    <property type="entry name" value="PROTEIN ARGININE N-METHYLTRANSFERASE 3"/>
    <property type="match status" value="1"/>
</dbReference>
<gene>
    <name evidence="21" type="ORF">HOLleu_19737</name>
</gene>
<dbReference type="EC" id="2.1.1.319" evidence="3"/>
<comment type="caution">
    <text evidence="21">The sequence shown here is derived from an EMBL/GenBank/DDBJ whole genome shotgun (WGS) entry which is preliminary data.</text>
</comment>
<dbReference type="InterPro" id="IPR049482">
    <property type="entry name" value="ANM3-like_C2H2_Zf"/>
</dbReference>
<evidence type="ECO:0000259" key="19">
    <source>
        <dbReference type="Pfam" id="PF21137"/>
    </source>
</evidence>
<evidence type="ECO:0000256" key="8">
    <source>
        <dbReference type="ARBA" id="ARBA00022691"/>
    </source>
</evidence>
<dbReference type="AlphaFoldDB" id="A0A9Q1C0I3"/>
<dbReference type="InterPro" id="IPR025799">
    <property type="entry name" value="Arg_MeTrfase"/>
</dbReference>
<dbReference type="Pfam" id="PF21137">
    <property type="entry name" value="ANM3_C2H2_Zf"/>
    <property type="match status" value="1"/>
</dbReference>
<dbReference type="InterPro" id="IPR029063">
    <property type="entry name" value="SAM-dependent_MTases_sf"/>
</dbReference>
<dbReference type="InterPro" id="IPR036236">
    <property type="entry name" value="Znf_C2H2_sf"/>
</dbReference>
<evidence type="ECO:0000259" key="20">
    <source>
        <dbReference type="Pfam" id="PF22528"/>
    </source>
</evidence>
<keyword evidence="7 15" id="KW-0808">Transferase</keyword>
<keyword evidence="5" id="KW-0597">Phosphoprotein</keyword>
<feature type="coiled-coil region" evidence="16">
    <location>
        <begin position="157"/>
        <end position="191"/>
    </location>
</feature>
<evidence type="ECO:0000256" key="14">
    <source>
        <dbReference type="ARBA" id="ARBA00049303"/>
    </source>
</evidence>
<evidence type="ECO:0000256" key="6">
    <source>
        <dbReference type="ARBA" id="ARBA00022603"/>
    </source>
</evidence>
<dbReference type="CDD" id="cd02440">
    <property type="entry name" value="AdoMet_MTases"/>
    <property type="match status" value="1"/>
</dbReference>
<evidence type="ECO:0000256" key="10">
    <source>
        <dbReference type="ARBA" id="ARBA00022771"/>
    </source>
</evidence>
<comment type="catalytic activity">
    <reaction evidence="13">
        <text>L-arginyl-[protein] + 2 S-adenosyl-L-methionine = N(omega),N(omega)-dimethyl-L-arginyl-[protein] + 2 S-adenosyl-L-homocysteine + 2 H(+)</text>
        <dbReference type="Rhea" id="RHEA:48096"/>
        <dbReference type="Rhea" id="RHEA-COMP:10532"/>
        <dbReference type="Rhea" id="RHEA-COMP:11991"/>
        <dbReference type="ChEBI" id="CHEBI:15378"/>
        <dbReference type="ChEBI" id="CHEBI:29965"/>
        <dbReference type="ChEBI" id="CHEBI:57856"/>
        <dbReference type="ChEBI" id="CHEBI:59789"/>
        <dbReference type="ChEBI" id="CHEBI:61897"/>
        <dbReference type="EC" id="2.1.1.319"/>
    </reaction>
    <physiologicalReaction direction="left-to-right" evidence="13">
        <dbReference type="Rhea" id="RHEA:48097"/>
    </physiologicalReaction>
</comment>
<dbReference type="GO" id="GO:0005634">
    <property type="term" value="C:nucleus"/>
    <property type="evidence" value="ECO:0007669"/>
    <property type="project" value="UniProtKB-SubCell"/>
</dbReference>
<dbReference type="Pfam" id="PF13649">
    <property type="entry name" value="Methyltransf_25"/>
    <property type="match status" value="1"/>
</dbReference>
<keyword evidence="12" id="KW-0539">Nucleus</keyword>
<evidence type="ECO:0000256" key="5">
    <source>
        <dbReference type="ARBA" id="ARBA00022553"/>
    </source>
</evidence>
<keyword evidence="10" id="KW-0863">Zinc-finger</keyword>
<keyword evidence="11" id="KW-0862">Zinc</keyword>
<keyword evidence="8 15" id="KW-0949">S-adenosyl-L-methionine</keyword>
<dbReference type="Gene3D" id="2.70.160.11">
    <property type="entry name" value="Hnrnp arginine n-methyltransferase1"/>
    <property type="match status" value="1"/>
</dbReference>
<accession>A0A9Q1C0I3</accession>
<dbReference type="Pfam" id="PF22528">
    <property type="entry name" value="PRMT_C"/>
    <property type="match status" value="1"/>
</dbReference>
<reference evidence="21" key="1">
    <citation type="submission" date="2021-10" db="EMBL/GenBank/DDBJ databases">
        <title>Tropical sea cucumber genome reveals ecological adaptation and Cuvierian tubules defense mechanism.</title>
        <authorList>
            <person name="Chen T."/>
        </authorList>
    </citation>
    <scope>NUCLEOTIDE SEQUENCE</scope>
    <source>
        <strain evidence="21">Nanhai2018</strain>
        <tissue evidence="21">Muscle</tissue>
    </source>
</reference>
<dbReference type="PANTHER" id="PTHR11006">
    <property type="entry name" value="PROTEIN ARGININE N-METHYLTRANSFERASE"/>
    <property type="match status" value="1"/>
</dbReference>
<feature type="region of interest" description="Disordered" evidence="17">
    <location>
        <begin position="1"/>
        <end position="38"/>
    </location>
</feature>
<dbReference type="InterPro" id="IPR041698">
    <property type="entry name" value="Methyltransf_25"/>
</dbReference>
<dbReference type="PROSITE" id="PS51678">
    <property type="entry name" value="SAM_MT_PRMT"/>
    <property type="match status" value="1"/>
</dbReference>
<evidence type="ECO:0000256" key="2">
    <source>
        <dbReference type="ARBA" id="ARBA00004514"/>
    </source>
</evidence>
<dbReference type="Gene3D" id="3.40.50.150">
    <property type="entry name" value="Vaccinia Virus protein VP39"/>
    <property type="match status" value="1"/>
</dbReference>
<evidence type="ECO:0000256" key="9">
    <source>
        <dbReference type="ARBA" id="ARBA00022723"/>
    </source>
</evidence>
<evidence type="ECO:0000256" key="1">
    <source>
        <dbReference type="ARBA" id="ARBA00004123"/>
    </source>
</evidence>
<evidence type="ECO:0000256" key="4">
    <source>
        <dbReference type="ARBA" id="ARBA00022490"/>
    </source>
</evidence>
<evidence type="ECO:0000256" key="12">
    <source>
        <dbReference type="ARBA" id="ARBA00023242"/>
    </source>
</evidence>
<comment type="catalytic activity">
    <reaction evidence="14">
        <text>L-arginyl-[protein] + S-adenosyl-L-methionine = N(omega)-methyl-L-arginyl-[protein] + S-adenosyl-L-homocysteine + H(+)</text>
        <dbReference type="Rhea" id="RHEA:48100"/>
        <dbReference type="Rhea" id="RHEA-COMP:10532"/>
        <dbReference type="Rhea" id="RHEA-COMP:11990"/>
        <dbReference type="ChEBI" id="CHEBI:15378"/>
        <dbReference type="ChEBI" id="CHEBI:29965"/>
        <dbReference type="ChEBI" id="CHEBI:57856"/>
        <dbReference type="ChEBI" id="CHEBI:59789"/>
        <dbReference type="ChEBI" id="CHEBI:65280"/>
    </reaction>
    <physiologicalReaction direction="left-to-right" evidence="14">
        <dbReference type="Rhea" id="RHEA:48101"/>
    </physiologicalReaction>
</comment>
<organism evidence="21 22">
    <name type="scientific">Holothuria leucospilota</name>
    <name type="common">Black long sea cucumber</name>
    <name type="synonym">Mertensiothuria leucospilota</name>
    <dbReference type="NCBI Taxonomy" id="206669"/>
    <lineage>
        <taxon>Eukaryota</taxon>
        <taxon>Metazoa</taxon>
        <taxon>Echinodermata</taxon>
        <taxon>Eleutherozoa</taxon>
        <taxon>Echinozoa</taxon>
        <taxon>Holothuroidea</taxon>
        <taxon>Aspidochirotacea</taxon>
        <taxon>Aspidochirotida</taxon>
        <taxon>Holothuriidae</taxon>
        <taxon>Holothuria</taxon>
    </lineage>
</organism>
<dbReference type="InterPro" id="IPR055135">
    <property type="entry name" value="PRMT_dom"/>
</dbReference>
<keyword evidence="6 15" id="KW-0489">Methyltransferase</keyword>
<dbReference type="OrthoDB" id="7848332at2759"/>
<evidence type="ECO:0000256" key="7">
    <source>
        <dbReference type="ARBA" id="ARBA00022679"/>
    </source>
</evidence>
<evidence type="ECO:0000256" key="17">
    <source>
        <dbReference type="SAM" id="MobiDB-lite"/>
    </source>
</evidence>
<evidence type="ECO:0000256" key="15">
    <source>
        <dbReference type="PROSITE-ProRule" id="PRU01015"/>
    </source>
</evidence>
<dbReference type="EMBL" id="JAIZAY010000009">
    <property type="protein sequence ID" value="KAJ8035914.1"/>
    <property type="molecule type" value="Genomic_DNA"/>
</dbReference>
<keyword evidence="22" id="KW-1185">Reference proteome</keyword>
<keyword evidence="9" id="KW-0479">Metal-binding</keyword>
<sequence>MEEENNPESKLYEDEADEDDDAWEEVIEEDGESNNPEEWSSKCLFCSDWFPAPVQAYHHSKEAHGFDILEVHRSFGLDCIMYIKLINYIRSKNVPASEIIQCCWEDSKPWDEDCFMKPSSHSDALLLFDIESYLESQGQSLQRPEKVMCEGLTPEQHRDLLHRLRAAEQRAERAEEALTRSIEDLNRLRLLSERLMNTEPETDKQFPLQQRKADDDNAYFDSYAHFGIHEVMLKDKIRTENYRDFIKNNPNLFKNKVVLDVGCGTAILSMFAARAGAKQVIAIDQSEIIYQAMDIVRENKLDDKITFVKGRLEDVEIPVEKVDVIISEWMGYFLLFESMLDTVLYARDKHLIEGGMVYPDLTTLSLVAVGDMATYADHVRYWDDVYGFKMSCMRTTLLEEASVDFILPGVVMSEPAMIKCIDVTSTNSKDLDFTTDFKLVMTRRDMCTALVGYFDVIFERNCTRTVMFSTGPKAPKTHWKQTIFHFKKPIELSEGEVLAGRISCRKDPKDCRALIVTFNIDRETLKYYVR</sequence>
<dbReference type="FunFam" id="3.40.50.150:FF:000034">
    <property type="entry name" value="Protein arginine N-methyltransferase 3"/>
    <property type="match status" value="1"/>
</dbReference>
<evidence type="ECO:0000259" key="18">
    <source>
        <dbReference type="Pfam" id="PF13649"/>
    </source>
</evidence>
<dbReference type="GO" id="GO:0008270">
    <property type="term" value="F:zinc ion binding"/>
    <property type="evidence" value="ECO:0007669"/>
    <property type="project" value="UniProtKB-KW"/>
</dbReference>